<keyword evidence="2" id="KW-0732">Signal</keyword>
<dbReference type="AlphaFoldDB" id="A0AAJ0FFC0"/>
<dbReference type="EMBL" id="MU839828">
    <property type="protein sequence ID" value="KAK1759015.1"/>
    <property type="molecule type" value="Genomic_DNA"/>
</dbReference>
<gene>
    <name evidence="3" type="ORF">QBC47DRAFT_97479</name>
</gene>
<dbReference type="Proteomes" id="UP001239445">
    <property type="component" value="Unassembled WGS sequence"/>
</dbReference>
<sequence length="374" mass="41508">MLRGLLQILPLLGAVQASPTRRSTSRYSQQAQELADPTYGPIPGESDLYNTYWGTDAPFPGYITDPVYPTRNGPPGVDDVVWQNLLAAEWIVFHFYQRAVEMFTPADFVAAGMPSQTYRRIQEIRNNEAGHLRIFQNMISPTSIKPGACKYKFPFTDPMSFLALMTAVELSSMTFLTGLVQQPRIEAGRAAMVAIAEVETRHSTWALMDIWKVDPFGGPIDTVFPYANEILETTMNAFVIPGSCPSENPEYPNPRLRLPTLSAGQDTKSLTPGSTISLEFPDPNNQPRFDVHTRYYVVFFHGVNNVSVPIDVHRWPRVNIWVTIPSHFETKGVVVAVVADEPGAPTKESLVAGPGIIMQQPAALAASMLRGEYY</sequence>
<keyword evidence="4" id="KW-1185">Reference proteome</keyword>
<evidence type="ECO:0000313" key="4">
    <source>
        <dbReference type="Proteomes" id="UP001239445"/>
    </source>
</evidence>
<evidence type="ECO:0000313" key="3">
    <source>
        <dbReference type="EMBL" id="KAK1759015.1"/>
    </source>
</evidence>
<name>A0AAJ0FFC0_9PEZI</name>
<dbReference type="Pfam" id="PF13668">
    <property type="entry name" value="Ferritin_2"/>
    <property type="match status" value="1"/>
</dbReference>
<reference evidence="3" key="1">
    <citation type="submission" date="2023-06" db="EMBL/GenBank/DDBJ databases">
        <title>Genome-scale phylogeny and comparative genomics of the fungal order Sordariales.</title>
        <authorList>
            <consortium name="Lawrence Berkeley National Laboratory"/>
            <person name="Hensen N."/>
            <person name="Bonometti L."/>
            <person name="Westerberg I."/>
            <person name="Brannstrom I.O."/>
            <person name="Guillou S."/>
            <person name="Cros-Aarteil S."/>
            <person name="Calhoun S."/>
            <person name="Haridas S."/>
            <person name="Kuo A."/>
            <person name="Mondo S."/>
            <person name="Pangilinan J."/>
            <person name="Riley R."/>
            <person name="Labutti K."/>
            <person name="Andreopoulos B."/>
            <person name="Lipzen A."/>
            <person name="Chen C."/>
            <person name="Yanf M."/>
            <person name="Daum C."/>
            <person name="Ng V."/>
            <person name="Clum A."/>
            <person name="Steindorff A."/>
            <person name="Ohm R."/>
            <person name="Martin F."/>
            <person name="Silar P."/>
            <person name="Natvig D."/>
            <person name="Lalanne C."/>
            <person name="Gautier V."/>
            <person name="Ament-Velasquez S.L."/>
            <person name="Kruys A."/>
            <person name="Hutchinson M.I."/>
            <person name="Powell A.J."/>
            <person name="Barry K."/>
            <person name="Miller A.N."/>
            <person name="Grigoriev I.V."/>
            <person name="Debuchy R."/>
            <person name="Gladieux P."/>
            <person name="Thoren M.H."/>
            <person name="Johannesson H."/>
        </authorList>
    </citation>
    <scope>NUCLEOTIDE SEQUENCE</scope>
    <source>
        <strain evidence="3">PSN4</strain>
    </source>
</reference>
<feature type="compositionally biased region" description="Polar residues" evidence="1">
    <location>
        <begin position="20"/>
        <end position="32"/>
    </location>
</feature>
<comment type="caution">
    <text evidence="3">The sequence shown here is derived from an EMBL/GenBank/DDBJ whole genome shotgun (WGS) entry which is preliminary data.</text>
</comment>
<dbReference type="InterPro" id="IPR009078">
    <property type="entry name" value="Ferritin-like_SF"/>
</dbReference>
<feature type="region of interest" description="Disordered" evidence="1">
    <location>
        <begin position="20"/>
        <end position="40"/>
    </location>
</feature>
<evidence type="ECO:0008006" key="5">
    <source>
        <dbReference type="Google" id="ProtNLM"/>
    </source>
</evidence>
<organism evidence="3 4">
    <name type="scientific">Echria macrotheca</name>
    <dbReference type="NCBI Taxonomy" id="438768"/>
    <lineage>
        <taxon>Eukaryota</taxon>
        <taxon>Fungi</taxon>
        <taxon>Dikarya</taxon>
        <taxon>Ascomycota</taxon>
        <taxon>Pezizomycotina</taxon>
        <taxon>Sordariomycetes</taxon>
        <taxon>Sordariomycetidae</taxon>
        <taxon>Sordariales</taxon>
        <taxon>Schizotheciaceae</taxon>
        <taxon>Echria</taxon>
    </lineage>
</organism>
<proteinExistence type="predicted"/>
<feature type="chain" id="PRO_5042597716" description="Rds1 protein" evidence="2">
    <location>
        <begin position="18"/>
        <end position="374"/>
    </location>
</feature>
<dbReference type="SUPFAM" id="SSF47240">
    <property type="entry name" value="Ferritin-like"/>
    <property type="match status" value="1"/>
</dbReference>
<accession>A0AAJ0FFC0</accession>
<protein>
    <recommendedName>
        <fullName evidence="5">Rds1 protein</fullName>
    </recommendedName>
</protein>
<evidence type="ECO:0000256" key="2">
    <source>
        <dbReference type="SAM" id="SignalP"/>
    </source>
</evidence>
<feature type="signal peptide" evidence="2">
    <location>
        <begin position="1"/>
        <end position="17"/>
    </location>
</feature>
<evidence type="ECO:0000256" key="1">
    <source>
        <dbReference type="SAM" id="MobiDB-lite"/>
    </source>
</evidence>